<protein>
    <submittedName>
        <fullName evidence="3">Uncharacterized protein</fullName>
    </submittedName>
</protein>
<gene>
    <name evidence="3" type="ORF">CLG96_07275</name>
</gene>
<feature type="repeat" description="TPR" evidence="2">
    <location>
        <begin position="281"/>
        <end position="314"/>
    </location>
</feature>
<dbReference type="SUPFAM" id="SSF48452">
    <property type="entry name" value="TPR-like"/>
    <property type="match status" value="2"/>
</dbReference>
<dbReference type="Gene3D" id="1.25.40.10">
    <property type="entry name" value="Tetratricopeptide repeat domain"/>
    <property type="match status" value="1"/>
</dbReference>
<dbReference type="InterPro" id="IPR019734">
    <property type="entry name" value="TPR_rpt"/>
</dbReference>
<evidence type="ECO:0000256" key="1">
    <source>
        <dbReference type="ARBA" id="ARBA00022679"/>
    </source>
</evidence>
<dbReference type="GO" id="GO:0008476">
    <property type="term" value="F:protein-tyrosine sulfotransferase activity"/>
    <property type="evidence" value="ECO:0007669"/>
    <property type="project" value="InterPro"/>
</dbReference>
<dbReference type="OrthoDB" id="9800698at2"/>
<keyword evidence="4" id="KW-1185">Reference proteome</keyword>
<feature type="repeat" description="TPR" evidence="2">
    <location>
        <begin position="79"/>
        <end position="112"/>
    </location>
</feature>
<dbReference type="PANTHER" id="PTHR12788">
    <property type="entry name" value="PROTEIN-TYROSINE SULFOTRANSFERASE 2"/>
    <property type="match status" value="1"/>
</dbReference>
<dbReference type="Pfam" id="PF13469">
    <property type="entry name" value="Sulfotransfer_3"/>
    <property type="match status" value="1"/>
</dbReference>
<reference evidence="3 4" key="1">
    <citation type="submission" date="2017-09" db="EMBL/GenBank/DDBJ databases">
        <title>Sphingomonas panjinensis sp.nov., isolated from oil-contaminated soil.</title>
        <authorList>
            <person name="Wang L."/>
            <person name="Chen L."/>
        </authorList>
    </citation>
    <scope>NUCLEOTIDE SEQUENCE [LARGE SCALE GENOMIC DNA]</scope>
    <source>
        <strain evidence="3 4">FW-11</strain>
    </source>
</reference>
<dbReference type="Pfam" id="PF14559">
    <property type="entry name" value="TPR_19"/>
    <property type="match status" value="2"/>
</dbReference>
<organism evidence="3 4">
    <name type="scientific">Sphingomonas oleivorans</name>
    <dbReference type="NCBI Taxonomy" id="1735121"/>
    <lineage>
        <taxon>Bacteria</taxon>
        <taxon>Pseudomonadati</taxon>
        <taxon>Pseudomonadota</taxon>
        <taxon>Alphaproteobacteria</taxon>
        <taxon>Sphingomonadales</taxon>
        <taxon>Sphingomonadaceae</taxon>
        <taxon>Sphingomonas</taxon>
    </lineage>
</organism>
<dbReference type="SUPFAM" id="SSF52540">
    <property type="entry name" value="P-loop containing nucleoside triphosphate hydrolases"/>
    <property type="match status" value="1"/>
</dbReference>
<proteinExistence type="predicted"/>
<keyword evidence="1" id="KW-0808">Transferase</keyword>
<comment type="caution">
    <text evidence="3">The sequence shown here is derived from an EMBL/GenBank/DDBJ whole genome shotgun (WGS) entry which is preliminary data.</text>
</comment>
<sequence>MASRVSEPVGTLATALRHADRLLRSDPALAERQASEILAVVPDHPSAMLLLARARRLCGKAAAARQTLLALAAAQPRSAATQQELALAEAALGEMPAAIAAWRRAVALDPADAEAWRGLADLLKLSGDDAGADAAHARAIKASVTDPELVEAALALCDERLAVAETLLRDRLKRHPTDVAAIRMFAEVAARLGRYGDAGTLLERCLELSPGFDAARRSYAQVLQRQNRPADALAEVDRLLARDPANPGYRTLRAAILVRLGDYEAAIALYSALLAEHPHQPKGWMSYGHALKTVGRRDEAIAAYVRAIEQAPALGEAWWSLANLKTYRFDDAQLGAMAAALDRPDLAEEDQLHLHFALAKAREDRGDHGPAFDHYARGNAIRRAQLRYDPAETSEHVRRSVALFDRAFFAARQGGGCDAPDPIFVVGLPRAGSTLVEQILASHPLVEGTMELPDLMAIARRLGEAKRRSETSLYPEILTSLSADDLRTLGEEYLARTRIQRKTDRPYFIDKMPNNWAHVGLIHLILPNAKIIDARRHPLGCCLSGFKQHFARGQGFTYGLEDIGLYYRDYVAFMAHCDAVLPGRVHRVIYESMIADTEGEVRRLLDHVGLPFDPACLAFWQNDRAVRTASSEQVRRPIFTDAVDHWRHFEPWLDPLKQALGPVLDAYPHAP</sequence>
<dbReference type="InterPro" id="IPR011990">
    <property type="entry name" value="TPR-like_helical_dom_sf"/>
</dbReference>
<dbReference type="Gene3D" id="3.40.50.300">
    <property type="entry name" value="P-loop containing nucleotide triphosphate hydrolases"/>
    <property type="match status" value="1"/>
</dbReference>
<dbReference type="Proteomes" id="UP000244162">
    <property type="component" value="Unassembled WGS sequence"/>
</dbReference>
<dbReference type="SMART" id="SM00028">
    <property type="entry name" value="TPR"/>
    <property type="match status" value="5"/>
</dbReference>
<dbReference type="EMBL" id="NWBU01000005">
    <property type="protein sequence ID" value="PTQ12327.1"/>
    <property type="molecule type" value="Genomic_DNA"/>
</dbReference>
<evidence type="ECO:0000313" key="3">
    <source>
        <dbReference type="EMBL" id="PTQ12327.1"/>
    </source>
</evidence>
<name>A0A2T5G092_9SPHN</name>
<keyword evidence="2" id="KW-0802">TPR repeat</keyword>
<dbReference type="PROSITE" id="PS50005">
    <property type="entry name" value="TPR"/>
    <property type="match status" value="2"/>
</dbReference>
<dbReference type="Pfam" id="PF13414">
    <property type="entry name" value="TPR_11"/>
    <property type="match status" value="1"/>
</dbReference>
<dbReference type="PANTHER" id="PTHR12788:SF10">
    <property type="entry name" value="PROTEIN-TYROSINE SULFOTRANSFERASE"/>
    <property type="match status" value="1"/>
</dbReference>
<accession>A0A2T5G092</accession>
<dbReference type="AlphaFoldDB" id="A0A2T5G092"/>
<dbReference type="InterPro" id="IPR026634">
    <property type="entry name" value="TPST-like"/>
</dbReference>
<dbReference type="InterPro" id="IPR027417">
    <property type="entry name" value="P-loop_NTPase"/>
</dbReference>
<evidence type="ECO:0000256" key="2">
    <source>
        <dbReference type="PROSITE-ProRule" id="PRU00339"/>
    </source>
</evidence>
<evidence type="ECO:0000313" key="4">
    <source>
        <dbReference type="Proteomes" id="UP000244162"/>
    </source>
</evidence>
<dbReference type="RefSeq" id="WP_107967190.1">
    <property type="nucleotide sequence ID" value="NZ_NWBU01000005.1"/>
</dbReference>